<dbReference type="GO" id="GO:0030036">
    <property type="term" value="P:actin cytoskeleton organization"/>
    <property type="evidence" value="ECO:0007669"/>
    <property type="project" value="InterPro"/>
</dbReference>
<evidence type="ECO:0000256" key="1">
    <source>
        <dbReference type="ARBA" id="ARBA00022737"/>
    </source>
</evidence>
<dbReference type="Pfam" id="PF00630">
    <property type="entry name" value="Filamin"/>
    <property type="match status" value="1"/>
</dbReference>
<name>C5L305_PERM5</name>
<dbReference type="Proteomes" id="UP000007800">
    <property type="component" value="Unassembled WGS sequence"/>
</dbReference>
<dbReference type="RefSeq" id="XP_002777076.1">
    <property type="nucleotide sequence ID" value="XM_002777030.1"/>
</dbReference>
<feature type="repeat" description="Filamin" evidence="2">
    <location>
        <begin position="86"/>
        <end position="191"/>
    </location>
</feature>
<dbReference type="InterPro" id="IPR014756">
    <property type="entry name" value="Ig_E-set"/>
</dbReference>
<accession>C5L305</accession>
<evidence type="ECO:0000256" key="4">
    <source>
        <dbReference type="SAM" id="MobiDB-lite"/>
    </source>
</evidence>
<gene>
    <name evidence="5" type="ORF">Pmar_PMAR003140</name>
</gene>
<organism evidence="6">
    <name type="scientific">Perkinsus marinus (strain ATCC 50983 / TXsc)</name>
    <dbReference type="NCBI Taxonomy" id="423536"/>
    <lineage>
        <taxon>Eukaryota</taxon>
        <taxon>Sar</taxon>
        <taxon>Alveolata</taxon>
        <taxon>Perkinsozoa</taxon>
        <taxon>Perkinsea</taxon>
        <taxon>Perkinsida</taxon>
        <taxon>Perkinsidae</taxon>
        <taxon>Perkinsus</taxon>
    </lineage>
</organism>
<feature type="region of interest" description="Disordered" evidence="4">
    <location>
        <begin position="438"/>
        <end position="480"/>
    </location>
</feature>
<dbReference type="Gene3D" id="2.60.40.10">
    <property type="entry name" value="Immunoglobulins"/>
    <property type="match status" value="2"/>
</dbReference>
<keyword evidence="6" id="KW-1185">Reference proteome</keyword>
<evidence type="ECO:0000256" key="2">
    <source>
        <dbReference type="PROSITE-ProRule" id="PRU00087"/>
    </source>
</evidence>
<dbReference type="PROSITE" id="PS50194">
    <property type="entry name" value="FILAMIN_REPEAT"/>
    <property type="match status" value="2"/>
</dbReference>
<dbReference type="GeneID" id="9064724"/>
<dbReference type="PANTHER" id="PTHR38537">
    <property type="entry name" value="JITTERBUG, ISOFORM N"/>
    <property type="match status" value="1"/>
</dbReference>
<proteinExistence type="predicted"/>
<keyword evidence="3" id="KW-0175">Coiled coil</keyword>
<dbReference type="OrthoDB" id="5334309at2759"/>
<dbReference type="InterPro" id="IPR017868">
    <property type="entry name" value="Filamin/ABP280_repeat-like"/>
</dbReference>
<dbReference type="AlphaFoldDB" id="C5L305"/>
<evidence type="ECO:0000313" key="6">
    <source>
        <dbReference type="Proteomes" id="UP000007800"/>
    </source>
</evidence>
<dbReference type="InterPro" id="IPR044801">
    <property type="entry name" value="Filamin"/>
</dbReference>
<feature type="coiled-coil region" evidence="3">
    <location>
        <begin position="333"/>
        <end position="367"/>
    </location>
</feature>
<feature type="region of interest" description="Disordered" evidence="4">
    <location>
        <begin position="1"/>
        <end position="20"/>
    </location>
</feature>
<dbReference type="InParanoid" id="C5L305"/>
<sequence length="507" mass="55957">MEGEKIPSMPPELSQDEGQQLTDQMAANAAVPASFGARNRYEPVWRSISPTDGGGLQGDVEDQVEGLSGQSPRQTFYLDETGRRWSTVPWPERCLAYGPGVGGGLCGEMLELTVNTVNHNRYRIPVGGNNVSLLLRPKDVTLAIGEYKAWSMDCEDGSYKLRYDCARPGYYFLDVTVNGGHVCGSPFDVVVRPGKVEAQCCQIISGSVVPTSDGSSLVLPDTAIGVTHELWVETCDACGNRSYDSSGVFGARPVGAVRVTDVTDCETGIFVVAFTIVAGGPGRIDLLYNEEHIGSSPLWVEVEEISKVDQTNSFHGVSKTPVKSEPKDPLMVLEEKEARIRQMTIRLERLKRETDAKARESRRLITERFQQVAELSDHLPESARPSLTNAAADQRSVVELAKMVSEVTKEREVYRQRNALLWEALHKVNDSWLRVEGHQGGADTESDTLNRSDHRRRGSADSVSGMPTRGVDTREASGDRTKMVWRIPRSRPNMSELFQRGVFLPSK</sequence>
<dbReference type="InterPro" id="IPR013783">
    <property type="entry name" value="Ig-like_fold"/>
</dbReference>
<dbReference type="SUPFAM" id="SSF81296">
    <property type="entry name" value="E set domains"/>
    <property type="match status" value="2"/>
</dbReference>
<dbReference type="InterPro" id="IPR001298">
    <property type="entry name" value="Filamin/ABP280_rpt"/>
</dbReference>
<reference evidence="5 6" key="1">
    <citation type="submission" date="2008-07" db="EMBL/GenBank/DDBJ databases">
        <authorList>
            <person name="El-Sayed N."/>
            <person name="Caler E."/>
            <person name="Inman J."/>
            <person name="Amedeo P."/>
            <person name="Hass B."/>
            <person name="Wortman J."/>
        </authorList>
    </citation>
    <scope>NUCLEOTIDE SEQUENCE [LARGE SCALE GENOMIC DNA]</scope>
    <source>
        <strain evidence="6">ATCC 50983 / TXsc</strain>
    </source>
</reference>
<protein>
    <submittedName>
        <fullName evidence="5">Uncharacterized protein</fullName>
    </submittedName>
</protein>
<feature type="repeat" description="Filamin" evidence="2">
    <location>
        <begin position="253"/>
        <end position="302"/>
    </location>
</feature>
<dbReference type="EMBL" id="GG678669">
    <property type="protein sequence ID" value="EER08892.1"/>
    <property type="molecule type" value="Genomic_DNA"/>
</dbReference>
<dbReference type="PANTHER" id="PTHR38537:SF8">
    <property type="entry name" value="FILAMIN-A"/>
    <property type="match status" value="1"/>
</dbReference>
<dbReference type="GO" id="GO:0051015">
    <property type="term" value="F:actin filament binding"/>
    <property type="evidence" value="ECO:0007669"/>
    <property type="project" value="InterPro"/>
</dbReference>
<evidence type="ECO:0000313" key="5">
    <source>
        <dbReference type="EMBL" id="EER08892.1"/>
    </source>
</evidence>
<keyword evidence="1" id="KW-0677">Repeat</keyword>
<evidence type="ECO:0000256" key="3">
    <source>
        <dbReference type="SAM" id="Coils"/>
    </source>
</evidence>
<dbReference type="OMA" id="NEEHIGS"/>
<dbReference type="SMART" id="SM00557">
    <property type="entry name" value="IG_FLMN"/>
    <property type="match status" value="2"/>
</dbReference>
<feature type="compositionally biased region" description="Basic and acidic residues" evidence="4">
    <location>
        <begin position="471"/>
        <end position="480"/>
    </location>
</feature>